<protein>
    <recommendedName>
        <fullName evidence="5">Secreted protein</fullName>
    </recommendedName>
</protein>
<sequence>MAALLVALFFCLPPQVFLYPAAHRCSVILPVSPASWSNPFSSFFSCAYLLSFYGWAQEGVHKMRAKMGVSHITTSSGRSSPLSNRSSNSSSVERGPQPLVVAANDEDLALDPALDLFFLVPLLCPCLRTGKHGDGVKRLFGISARSGVE</sequence>
<feature type="signal peptide" evidence="2">
    <location>
        <begin position="1"/>
        <end position="18"/>
    </location>
</feature>
<evidence type="ECO:0000256" key="1">
    <source>
        <dbReference type="SAM" id="MobiDB-lite"/>
    </source>
</evidence>
<dbReference type="Proteomes" id="UP000077202">
    <property type="component" value="Unassembled WGS sequence"/>
</dbReference>
<reference evidence="3" key="1">
    <citation type="submission" date="2016-03" db="EMBL/GenBank/DDBJ databases">
        <title>Mechanisms controlling the formation of the plant cell surface in tip-growing cells are functionally conserved among land plants.</title>
        <authorList>
            <person name="Honkanen S."/>
            <person name="Jones V.A."/>
            <person name="Morieri G."/>
            <person name="Champion C."/>
            <person name="Hetherington A.J."/>
            <person name="Kelly S."/>
            <person name="Saint-Marcoux D."/>
            <person name="Proust H."/>
            <person name="Prescott H."/>
            <person name="Dolan L."/>
        </authorList>
    </citation>
    <scope>NUCLEOTIDE SEQUENCE [LARGE SCALE GENOMIC DNA]</scope>
    <source>
        <tissue evidence="3">Whole gametophyte</tissue>
    </source>
</reference>
<evidence type="ECO:0000313" key="3">
    <source>
        <dbReference type="EMBL" id="OAE23748.1"/>
    </source>
</evidence>
<evidence type="ECO:0000313" key="4">
    <source>
        <dbReference type="Proteomes" id="UP000077202"/>
    </source>
</evidence>
<feature type="compositionally biased region" description="Low complexity" evidence="1">
    <location>
        <begin position="75"/>
        <end position="91"/>
    </location>
</feature>
<feature type="chain" id="PRO_5008051996" description="Secreted protein" evidence="2">
    <location>
        <begin position="19"/>
        <end position="149"/>
    </location>
</feature>
<dbReference type="AlphaFoldDB" id="A0A176VSA0"/>
<organism evidence="3 4">
    <name type="scientific">Marchantia polymorpha subsp. ruderalis</name>
    <dbReference type="NCBI Taxonomy" id="1480154"/>
    <lineage>
        <taxon>Eukaryota</taxon>
        <taxon>Viridiplantae</taxon>
        <taxon>Streptophyta</taxon>
        <taxon>Embryophyta</taxon>
        <taxon>Marchantiophyta</taxon>
        <taxon>Marchantiopsida</taxon>
        <taxon>Marchantiidae</taxon>
        <taxon>Marchantiales</taxon>
        <taxon>Marchantiaceae</taxon>
        <taxon>Marchantia</taxon>
    </lineage>
</organism>
<comment type="caution">
    <text evidence="3">The sequence shown here is derived from an EMBL/GenBank/DDBJ whole genome shotgun (WGS) entry which is preliminary data.</text>
</comment>
<keyword evidence="4" id="KW-1185">Reference proteome</keyword>
<dbReference type="EMBL" id="LVLJ01002789">
    <property type="protein sequence ID" value="OAE23748.1"/>
    <property type="molecule type" value="Genomic_DNA"/>
</dbReference>
<evidence type="ECO:0000256" key="2">
    <source>
        <dbReference type="SAM" id="SignalP"/>
    </source>
</evidence>
<name>A0A176VSA0_MARPO</name>
<keyword evidence="2" id="KW-0732">Signal</keyword>
<feature type="region of interest" description="Disordered" evidence="1">
    <location>
        <begin position="71"/>
        <end position="96"/>
    </location>
</feature>
<gene>
    <name evidence="3" type="ORF">AXG93_4776s1330</name>
</gene>
<accession>A0A176VSA0</accession>
<proteinExistence type="predicted"/>
<evidence type="ECO:0008006" key="5">
    <source>
        <dbReference type="Google" id="ProtNLM"/>
    </source>
</evidence>